<organism evidence="2">
    <name type="scientific">uncultured Caudovirales phage</name>
    <dbReference type="NCBI Taxonomy" id="2100421"/>
    <lineage>
        <taxon>Viruses</taxon>
        <taxon>Duplodnaviria</taxon>
        <taxon>Heunggongvirae</taxon>
        <taxon>Uroviricota</taxon>
        <taxon>Caudoviricetes</taxon>
        <taxon>Peduoviridae</taxon>
        <taxon>Maltschvirus</taxon>
        <taxon>Maltschvirus maltsch</taxon>
    </lineage>
</organism>
<evidence type="ECO:0000313" key="2">
    <source>
        <dbReference type="EMBL" id="CAB4219971.1"/>
    </source>
</evidence>
<name>A0A6J5SZ75_9CAUD</name>
<dbReference type="InterPro" id="IPR001173">
    <property type="entry name" value="Glyco_trans_2-like"/>
</dbReference>
<evidence type="ECO:0000259" key="1">
    <source>
        <dbReference type="Pfam" id="PF00535"/>
    </source>
</evidence>
<gene>
    <name evidence="2" type="ORF">UFOVP1624_33</name>
</gene>
<accession>A0A6J5SZ75</accession>
<reference evidence="2" key="1">
    <citation type="submission" date="2020-05" db="EMBL/GenBank/DDBJ databases">
        <authorList>
            <person name="Chiriac C."/>
            <person name="Salcher M."/>
            <person name="Ghai R."/>
            <person name="Kavagutti S V."/>
        </authorList>
    </citation>
    <scope>NUCLEOTIDE SEQUENCE</scope>
</reference>
<protein>
    <submittedName>
        <fullName evidence="2">Glyco_tranf_GTA_type domain containing protein</fullName>
    </submittedName>
</protein>
<dbReference type="Gene3D" id="3.90.550.10">
    <property type="entry name" value="Spore Coat Polysaccharide Biosynthesis Protein SpsA, Chain A"/>
    <property type="match status" value="1"/>
</dbReference>
<feature type="domain" description="Glycosyltransferase 2-like" evidence="1">
    <location>
        <begin position="51"/>
        <end position="94"/>
    </location>
</feature>
<dbReference type="Pfam" id="PF00535">
    <property type="entry name" value="Glycos_transf_2"/>
    <property type="match status" value="1"/>
</dbReference>
<proteinExistence type="predicted"/>
<dbReference type="EMBL" id="LR797499">
    <property type="protein sequence ID" value="CAB4219971.1"/>
    <property type="molecule type" value="Genomic_DNA"/>
</dbReference>
<dbReference type="CDD" id="cd00761">
    <property type="entry name" value="Glyco_tranf_GTA_type"/>
    <property type="match status" value="1"/>
</dbReference>
<dbReference type="SUPFAM" id="SSF53448">
    <property type="entry name" value="Nucleotide-diphospho-sugar transferases"/>
    <property type="match status" value="1"/>
</dbReference>
<sequence>MKLSILIPTLPNRIIMFANMFANLSKQAEQFPGEVEILSDDRGIEITTGEKRNALLERAQGDYTVFVDDDDEVPPHYVEEIMKGIETNPDCIGITGMMTTNGAYHMIFKHYLGADYVLRDGYYHRFNNHINPIKAIYSKQIKFDHITVGEDYKWGCKLRDSGLLKKEYTIDKIMYYYKFIPNK</sequence>
<dbReference type="InterPro" id="IPR029044">
    <property type="entry name" value="Nucleotide-diphossugar_trans"/>
</dbReference>